<dbReference type="PANTHER" id="PTHR12040">
    <property type="entry name" value="ANTI-SILENCING PROTEIN 1"/>
    <property type="match status" value="1"/>
</dbReference>
<proteinExistence type="inferred from homology"/>
<evidence type="ECO:0000256" key="5">
    <source>
        <dbReference type="ARBA" id="ARBA00023186"/>
    </source>
</evidence>
<evidence type="ECO:0000256" key="1">
    <source>
        <dbReference type="ARBA" id="ARBA00004123"/>
    </source>
</evidence>
<dbReference type="OrthoDB" id="532500at2759"/>
<dbReference type="STRING" id="1367422.A0A178Z3B5"/>
<dbReference type="GeneID" id="30016115"/>
<dbReference type="InterPro" id="IPR006818">
    <property type="entry name" value="ASF1-like"/>
</dbReference>
<evidence type="ECO:0000256" key="6">
    <source>
        <dbReference type="ARBA" id="ARBA00023242"/>
    </source>
</evidence>
<dbReference type="GO" id="GO:0042393">
    <property type="term" value="F:histone binding"/>
    <property type="evidence" value="ECO:0007669"/>
    <property type="project" value="TreeGrafter"/>
</dbReference>
<dbReference type="Gene3D" id="2.60.40.1490">
    <property type="entry name" value="Histone chaperone ASF1-like"/>
    <property type="match status" value="1"/>
</dbReference>
<evidence type="ECO:0000313" key="8">
    <source>
        <dbReference type="EMBL" id="OAP53926.1"/>
    </source>
</evidence>
<name>A0A178Z3B5_9EURO</name>
<comment type="subcellular location">
    <subcellularLocation>
        <location evidence="1">Nucleus</location>
    </subcellularLocation>
</comment>
<dbReference type="Proteomes" id="UP000078343">
    <property type="component" value="Unassembled WGS sequence"/>
</dbReference>
<evidence type="ECO:0000256" key="7">
    <source>
        <dbReference type="ARBA" id="ARBA00032776"/>
    </source>
</evidence>
<keyword evidence="3" id="KW-0805">Transcription regulation</keyword>
<dbReference type="GO" id="GO:0000785">
    <property type="term" value="C:chromatin"/>
    <property type="evidence" value="ECO:0007669"/>
    <property type="project" value="TreeGrafter"/>
</dbReference>
<dbReference type="AlphaFoldDB" id="A0A178Z3B5"/>
<dbReference type="PANTHER" id="PTHR12040:SF0">
    <property type="entry name" value="HISTONE CHAPERONE ASF1"/>
    <property type="match status" value="1"/>
</dbReference>
<reference evidence="8 9" key="1">
    <citation type="submission" date="2016-04" db="EMBL/GenBank/DDBJ databases">
        <title>Draft genome of Fonsecaea erecta CBS 125763.</title>
        <authorList>
            <person name="Weiss V.A."/>
            <person name="Vicente V.A."/>
            <person name="Raittz R.T."/>
            <person name="Moreno L.F."/>
            <person name="De Souza E.M."/>
            <person name="Pedrosa F.O."/>
            <person name="Steffens M.B."/>
            <person name="Faoro H."/>
            <person name="Tadra-Sfeir M.Z."/>
            <person name="Najafzadeh M.J."/>
            <person name="Felipe M.S."/>
            <person name="Teixeira M."/>
            <person name="Sun J."/>
            <person name="Xi L."/>
            <person name="Gomes R."/>
            <person name="De Azevedo C.M."/>
            <person name="Salgado C.G."/>
            <person name="Da Silva M.B."/>
            <person name="Nascimento M.F."/>
            <person name="Queiroz-Telles F."/>
            <person name="Attili D.S."/>
            <person name="Gorbushina A."/>
        </authorList>
    </citation>
    <scope>NUCLEOTIDE SEQUENCE [LARGE SCALE GENOMIC DNA]</scope>
    <source>
        <strain evidence="8 9">CBS 125763</strain>
    </source>
</reference>
<evidence type="ECO:0000256" key="2">
    <source>
        <dbReference type="ARBA" id="ARBA00006051"/>
    </source>
</evidence>
<keyword evidence="9" id="KW-1185">Reference proteome</keyword>
<keyword evidence="4" id="KW-0804">Transcription</keyword>
<dbReference type="SUPFAM" id="SSF101546">
    <property type="entry name" value="ASF1-like"/>
    <property type="match status" value="1"/>
</dbReference>
<sequence>MSVVSLLDVKVLNNHTPFTAANEFEITFECLVQLREGLEWKLTYVGSATSAEHDQELDSLLVGPIPIDPTLPTYPACLHPYVLGLAHLRFMATRIGHLMQRHLKQPDHQDIVLKLQILRYINPLVEIHKYVSHLSCQQCIAPPEQWPPGTTSESALSTAFKRKLMAQYFPTHTASTFNKTLLTATILALMLHIPPPTFMPSLVGLEHGRWTGHWKASVWICSHLDLRDLACSEQPLTSSQMSHGD</sequence>
<evidence type="ECO:0000256" key="4">
    <source>
        <dbReference type="ARBA" id="ARBA00023163"/>
    </source>
</evidence>
<dbReference type="RefSeq" id="XP_018687293.1">
    <property type="nucleotide sequence ID" value="XM_018843452.1"/>
</dbReference>
<dbReference type="InterPro" id="IPR036747">
    <property type="entry name" value="ASF1-like_sf"/>
</dbReference>
<evidence type="ECO:0000313" key="9">
    <source>
        <dbReference type="Proteomes" id="UP000078343"/>
    </source>
</evidence>
<protein>
    <recommendedName>
        <fullName evidence="7">Anti-silencing function protein 1</fullName>
    </recommendedName>
</protein>
<dbReference type="Pfam" id="PF04729">
    <property type="entry name" value="ASF1_hist_chap"/>
    <property type="match status" value="1"/>
</dbReference>
<dbReference type="GO" id="GO:0006335">
    <property type="term" value="P:DNA replication-dependent chromatin assembly"/>
    <property type="evidence" value="ECO:0007669"/>
    <property type="project" value="TreeGrafter"/>
</dbReference>
<comment type="caution">
    <text evidence="8">The sequence shown here is derived from an EMBL/GenBank/DDBJ whole genome shotgun (WGS) entry which is preliminary data.</text>
</comment>
<comment type="similarity">
    <text evidence="2">Belongs to the ASF1 family.</text>
</comment>
<keyword evidence="6" id="KW-0539">Nucleus</keyword>
<accession>A0A178Z3B5</accession>
<keyword evidence="5" id="KW-0143">Chaperone</keyword>
<dbReference type="EMBL" id="LVYI01000018">
    <property type="protein sequence ID" value="OAP53926.1"/>
    <property type="molecule type" value="Genomic_DNA"/>
</dbReference>
<organism evidence="8 9">
    <name type="scientific">Fonsecaea erecta</name>
    <dbReference type="NCBI Taxonomy" id="1367422"/>
    <lineage>
        <taxon>Eukaryota</taxon>
        <taxon>Fungi</taxon>
        <taxon>Dikarya</taxon>
        <taxon>Ascomycota</taxon>
        <taxon>Pezizomycotina</taxon>
        <taxon>Eurotiomycetes</taxon>
        <taxon>Chaetothyriomycetidae</taxon>
        <taxon>Chaetothyriales</taxon>
        <taxon>Herpotrichiellaceae</taxon>
        <taxon>Fonsecaea</taxon>
    </lineage>
</organism>
<gene>
    <name evidence="8" type="ORF">AYL99_11948</name>
</gene>
<evidence type="ECO:0000256" key="3">
    <source>
        <dbReference type="ARBA" id="ARBA00023015"/>
    </source>
</evidence>
<dbReference type="GO" id="GO:0005634">
    <property type="term" value="C:nucleus"/>
    <property type="evidence" value="ECO:0007669"/>
    <property type="project" value="UniProtKB-SubCell"/>
</dbReference>